<dbReference type="Pfam" id="PF07209">
    <property type="entry name" value="DUF1415"/>
    <property type="match status" value="1"/>
</dbReference>
<reference evidence="1 2" key="2">
    <citation type="journal article" date="2016" name="Science">
        <title>A bacterium that degrades and assimilates poly(ethylene terephthalate).</title>
        <authorList>
            <person name="Yoshida S."/>
            <person name="Hiraga K."/>
            <person name="Takehana T."/>
            <person name="Taniguchi I."/>
            <person name="Yamaji H."/>
            <person name="Maeda Y."/>
            <person name="Toyohara K."/>
            <person name="Miyamoto K."/>
            <person name="Kimura Y."/>
            <person name="Oda K."/>
        </authorList>
    </citation>
    <scope>NUCLEOTIDE SEQUENCE [LARGE SCALE GENOMIC DNA]</scope>
    <source>
        <strain evidence="2">NBRC 110686 / TISTR 2288 / 201-F6</strain>
    </source>
</reference>
<comment type="caution">
    <text evidence="1">The sequence shown here is derived from an EMBL/GenBank/DDBJ whole genome shotgun (WGS) entry which is preliminary data.</text>
</comment>
<evidence type="ECO:0000313" key="2">
    <source>
        <dbReference type="Proteomes" id="UP000037660"/>
    </source>
</evidence>
<keyword evidence="2" id="KW-1185">Reference proteome</keyword>
<sequence length="177" mass="19425">MEATRAWVERAVIGLNLCPFAKAVQVQGRVRYAVSRARDPEGLLQDLLDELRALAAADPALTETTLLIHPEVLGDFADYNDFLDVADAALEALGLDGTLQVASFHPRYRFDGLDEDAIEQHTNRSPYPMLHLLREASIDAAVAAFPDPAAIVERNLETLRRLGPEGLRRVLAGEAAR</sequence>
<dbReference type="InterPro" id="IPR009858">
    <property type="entry name" value="DUF1415"/>
</dbReference>
<dbReference type="EMBL" id="BBYR01000030">
    <property type="protein sequence ID" value="GAP36069.1"/>
    <property type="molecule type" value="Genomic_DNA"/>
</dbReference>
<name>A0A0K8P0I4_PISS1</name>
<evidence type="ECO:0008006" key="3">
    <source>
        <dbReference type="Google" id="ProtNLM"/>
    </source>
</evidence>
<dbReference type="STRING" id="1547922.ISF6_1909"/>
<organism evidence="1 2">
    <name type="scientific">Piscinibacter sakaiensis</name>
    <name type="common">Ideonella sakaiensis</name>
    <dbReference type="NCBI Taxonomy" id="1547922"/>
    <lineage>
        <taxon>Bacteria</taxon>
        <taxon>Pseudomonadati</taxon>
        <taxon>Pseudomonadota</taxon>
        <taxon>Betaproteobacteria</taxon>
        <taxon>Burkholderiales</taxon>
        <taxon>Sphaerotilaceae</taxon>
        <taxon>Piscinibacter</taxon>
    </lineage>
</organism>
<dbReference type="Proteomes" id="UP000037660">
    <property type="component" value="Unassembled WGS sequence"/>
</dbReference>
<evidence type="ECO:0000313" key="1">
    <source>
        <dbReference type="EMBL" id="GAP36069.1"/>
    </source>
</evidence>
<protein>
    <recommendedName>
        <fullName evidence="3">DUF1415 domain-containing protein</fullName>
    </recommendedName>
</protein>
<gene>
    <name evidence="1" type="ORF">ISF6_1909</name>
</gene>
<dbReference type="AlphaFoldDB" id="A0A0K8P0I4"/>
<proteinExistence type="predicted"/>
<reference evidence="2" key="1">
    <citation type="submission" date="2015-07" db="EMBL/GenBank/DDBJ databases">
        <title>Discovery of a poly(ethylene terephthalate assimilation.</title>
        <authorList>
            <person name="Yoshida S."/>
            <person name="Hiraga K."/>
            <person name="Takehana T."/>
            <person name="Taniguchi I."/>
            <person name="Yamaji H."/>
            <person name="Maeda Y."/>
            <person name="Toyohara K."/>
            <person name="Miyamoto K."/>
            <person name="Kimura Y."/>
            <person name="Oda K."/>
        </authorList>
    </citation>
    <scope>NUCLEOTIDE SEQUENCE [LARGE SCALE GENOMIC DNA]</scope>
    <source>
        <strain evidence="2">NBRC 110686 / TISTR 2288 / 201-F6</strain>
    </source>
</reference>
<accession>A0A0K8P0I4</accession>